<comment type="caution">
    <text evidence="1">The sequence shown here is derived from an EMBL/GenBank/DDBJ whole genome shotgun (WGS) entry which is preliminary data.</text>
</comment>
<evidence type="ECO:0000313" key="2">
    <source>
        <dbReference type="Proteomes" id="UP000265520"/>
    </source>
</evidence>
<keyword evidence="2" id="KW-1185">Reference proteome</keyword>
<organism evidence="1 2">
    <name type="scientific">Trifolium medium</name>
    <dbReference type="NCBI Taxonomy" id="97028"/>
    <lineage>
        <taxon>Eukaryota</taxon>
        <taxon>Viridiplantae</taxon>
        <taxon>Streptophyta</taxon>
        <taxon>Embryophyta</taxon>
        <taxon>Tracheophyta</taxon>
        <taxon>Spermatophyta</taxon>
        <taxon>Magnoliopsida</taxon>
        <taxon>eudicotyledons</taxon>
        <taxon>Gunneridae</taxon>
        <taxon>Pentapetalae</taxon>
        <taxon>rosids</taxon>
        <taxon>fabids</taxon>
        <taxon>Fabales</taxon>
        <taxon>Fabaceae</taxon>
        <taxon>Papilionoideae</taxon>
        <taxon>50 kb inversion clade</taxon>
        <taxon>NPAAA clade</taxon>
        <taxon>Hologalegina</taxon>
        <taxon>IRL clade</taxon>
        <taxon>Trifolieae</taxon>
        <taxon>Trifolium</taxon>
    </lineage>
</organism>
<name>A0A392T2Y2_9FABA</name>
<protein>
    <submittedName>
        <fullName evidence="1">Uncharacterized protein</fullName>
    </submittedName>
</protein>
<accession>A0A392T2Y2</accession>
<reference evidence="1 2" key="1">
    <citation type="journal article" date="2018" name="Front. Plant Sci.">
        <title>Red Clover (Trifolium pratense) and Zigzag Clover (T. medium) - A Picture of Genomic Similarities and Differences.</title>
        <authorList>
            <person name="Dluhosova J."/>
            <person name="Istvanek J."/>
            <person name="Nedelnik J."/>
            <person name="Repkova J."/>
        </authorList>
    </citation>
    <scope>NUCLEOTIDE SEQUENCE [LARGE SCALE GENOMIC DNA]</scope>
    <source>
        <strain evidence="2">cv. 10/8</strain>
        <tissue evidence="1">Leaf</tissue>
    </source>
</reference>
<proteinExistence type="predicted"/>
<dbReference type="AlphaFoldDB" id="A0A392T2Y2"/>
<evidence type="ECO:0000313" key="1">
    <source>
        <dbReference type="EMBL" id="MCI54516.1"/>
    </source>
</evidence>
<dbReference type="EMBL" id="LXQA010480623">
    <property type="protein sequence ID" value="MCI54516.1"/>
    <property type="molecule type" value="Genomic_DNA"/>
</dbReference>
<sequence>MTGVSQGDGMTVTVLVTSTLA</sequence>
<dbReference type="Proteomes" id="UP000265520">
    <property type="component" value="Unassembled WGS sequence"/>
</dbReference>